<feature type="non-terminal residue" evidence="1">
    <location>
        <position position="1"/>
    </location>
</feature>
<name>A0A0B6YHQ5_9EUPU</name>
<dbReference type="EMBL" id="HACG01008456">
    <property type="protein sequence ID" value="CEK55321.1"/>
    <property type="molecule type" value="Transcribed_RNA"/>
</dbReference>
<sequence length="72" mass="8126">SNFGNVQSVTFTWTQNASVLDPFHWNIFGLRHPKLYLDEIDVYRDEAGVDVHLCAQSHSVETGTSLTISTRC</sequence>
<proteinExistence type="predicted"/>
<reference evidence="1" key="1">
    <citation type="submission" date="2014-12" db="EMBL/GenBank/DDBJ databases">
        <title>Insight into the proteome of Arion vulgaris.</title>
        <authorList>
            <person name="Aradska J."/>
            <person name="Bulat T."/>
            <person name="Smidak R."/>
            <person name="Sarate P."/>
            <person name="Gangsoo J."/>
            <person name="Sialana F."/>
            <person name="Bilban M."/>
            <person name="Lubec G."/>
        </authorList>
    </citation>
    <scope>NUCLEOTIDE SEQUENCE</scope>
    <source>
        <tissue evidence="1">Skin</tissue>
    </source>
</reference>
<organism evidence="1">
    <name type="scientific">Arion vulgaris</name>
    <dbReference type="NCBI Taxonomy" id="1028688"/>
    <lineage>
        <taxon>Eukaryota</taxon>
        <taxon>Metazoa</taxon>
        <taxon>Spiralia</taxon>
        <taxon>Lophotrochozoa</taxon>
        <taxon>Mollusca</taxon>
        <taxon>Gastropoda</taxon>
        <taxon>Heterobranchia</taxon>
        <taxon>Euthyneura</taxon>
        <taxon>Panpulmonata</taxon>
        <taxon>Eupulmonata</taxon>
        <taxon>Stylommatophora</taxon>
        <taxon>Helicina</taxon>
        <taxon>Arionoidea</taxon>
        <taxon>Arionidae</taxon>
        <taxon>Arion</taxon>
    </lineage>
</organism>
<dbReference type="Gene3D" id="2.60.60.20">
    <property type="entry name" value="PLAT/LH2 domain"/>
    <property type="match status" value="1"/>
</dbReference>
<gene>
    <name evidence="1" type="primary">ORF24915</name>
</gene>
<evidence type="ECO:0000313" key="1">
    <source>
        <dbReference type="EMBL" id="CEK55321.1"/>
    </source>
</evidence>
<protein>
    <submittedName>
        <fullName evidence="1">Uncharacterized protein</fullName>
    </submittedName>
</protein>
<accession>A0A0B6YHQ5</accession>
<dbReference type="AlphaFoldDB" id="A0A0B6YHQ5"/>